<keyword evidence="1" id="KW-0472">Membrane</keyword>
<feature type="transmembrane region" description="Helical" evidence="1">
    <location>
        <begin position="38"/>
        <end position="60"/>
    </location>
</feature>
<feature type="transmembrane region" description="Helical" evidence="1">
    <location>
        <begin position="81"/>
        <end position="102"/>
    </location>
</feature>
<sequence length="252" mass="28139">MLENDNGSFLKKNYPLVLIAVGFFLVLFPFNLFGTDKLGPISLVLYSLFAVLIMGFVLYYKQRSKYSAKTRKIVKLTALAIPLFFVASVIFGVALGIGNILYVSSLEPTKNLDRDLFEKEILDWTNTHRNQYGVGSVVLDPTLNDLAEIRSTNLSVAYPAYIEAYSDIDINVIAEREEIECIVNGTSVPIHDYTILVPSKSYSEMEKVVDLIMTYMVDDEGYGNIIFGSNITKTGIDTFVVGGDLFVVQNFC</sequence>
<dbReference type="GeneID" id="76208624"/>
<evidence type="ECO:0000313" key="3">
    <source>
        <dbReference type="Proteomes" id="UP000245829"/>
    </source>
</evidence>
<evidence type="ECO:0000256" key="1">
    <source>
        <dbReference type="SAM" id="Phobius"/>
    </source>
</evidence>
<dbReference type="Gene3D" id="3.40.33.10">
    <property type="entry name" value="CAP"/>
    <property type="match status" value="1"/>
</dbReference>
<comment type="caution">
    <text evidence="2">The sequence shown here is derived from an EMBL/GenBank/DDBJ whole genome shotgun (WGS) entry which is preliminary data.</text>
</comment>
<protein>
    <submittedName>
        <fullName evidence="2">Uncharacterized protein</fullName>
    </submittedName>
</protein>
<dbReference type="RefSeq" id="WP_109876858.1">
    <property type="nucleotide sequence ID" value="NZ_AP026695.1"/>
</dbReference>
<dbReference type="EMBL" id="BGKI01000004">
    <property type="protein sequence ID" value="GBH34249.1"/>
    <property type="molecule type" value="Genomic_DNA"/>
</dbReference>
<dbReference type="Proteomes" id="UP000245829">
    <property type="component" value="Unassembled WGS sequence"/>
</dbReference>
<name>A0A2S2KRH6_9ARCH</name>
<keyword evidence="1" id="KW-1133">Transmembrane helix</keyword>
<dbReference type="InterPro" id="IPR035940">
    <property type="entry name" value="CAP_sf"/>
</dbReference>
<keyword evidence="3" id="KW-1185">Reference proteome</keyword>
<reference evidence="2 3" key="1">
    <citation type="submission" date="2018-05" db="EMBL/GenBank/DDBJ databases">
        <title>genome sequencing of Nitrosopumilus sp. NM25.</title>
        <authorList>
            <person name="Mori K."/>
            <person name="Nakagawa T."/>
        </authorList>
    </citation>
    <scope>NUCLEOTIDE SEQUENCE [LARGE SCALE GENOMIC DNA]</scope>
    <source>
        <strain evidence="2 3">NM25</strain>
    </source>
</reference>
<accession>A0A2S2KRH6</accession>
<proteinExistence type="predicted"/>
<keyword evidence="1" id="KW-0812">Transmembrane</keyword>
<evidence type="ECO:0000313" key="2">
    <source>
        <dbReference type="EMBL" id="GBH34249.1"/>
    </source>
</evidence>
<dbReference type="AlphaFoldDB" id="A0A2S2KRH6"/>
<organism evidence="2 3">
    <name type="scientific">Nitrosopumilus zosterae</name>
    <dbReference type="NCBI Taxonomy" id="718286"/>
    <lineage>
        <taxon>Archaea</taxon>
        <taxon>Nitrososphaerota</taxon>
        <taxon>Nitrososphaeria</taxon>
        <taxon>Nitrosopumilales</taxon>
        <taxon>Nitrosopumilaceae</taxon>
        <taxon>Nitrosopumilus</taxon>
    </lineage>
</organism>
<feature type="transmembrane region" description="Helical" evidence="1">
    <location>
        <begin position="12"/>
        <end position="32"/>
    </location>
</feature>
<gene>
    <name evidence="2" type="ORF">NZNM25_10400</name>
</gene>